<reference evidence="3" key="1">
    <citation type="submission" date="2021-01" db="EMBL/GenBank/DDBJ databases">
        <title>Caligus Genome Assembly.</title>
        <authorList>
            <person name="Gallardo-Escarate C."/>
        </authorList>
    </citation>
    <scope>NUCLEOTIDE SEQUENCE [LARGE SCALE GENOMIC DNA]</scope>
</reference>
<proteinExistence type="predicted"/>
<feature type="non-terminal residue" evidence="2">
    <location>
        <position position="61"/>
    </location>
</feature>
<evidence type="ECO:0000313" key="3">
    <source>
        <dbReference type="Proteomes" id="UP000595437"/>
    </source>
</evidence>
<gene>
    <name evidence="2" type="ORF">FKW44_008253</name>
</gene>
<sequence length="61" mass="6716">MERQILCLALSLCALLGSTLAHQNVRTVPGVNPNTYQHPEEANSNIPLLRPLLNNNNNNIP</sequence>
<protein>
    <submittedName>
        <fullName evidence="2">Uncharacterized protein</fullName>
    </submittedName>
</protein>
<keyword evidence="1" id="KW-0732">Signal</keyword>
<name>A0A7T8KFV1_CALRO</name>
<feature type="chain" id="PRO_5031404515" evidence="1">
    <location>
        <begin position="22"/>
        <end position="61"/>
    </location>
</feature>
<dbReference type="AlphaFoldDB" id="A0A7T8KFV1"/>
<organism evidence="2 3">
    <name type="scientific">Caligus rogercresseyi</name>
    <name type="common">Sea louse</name>
    <dbReference type="NCBI Taxonomy" id="217165"/>
    <lineage>
        <taxon>Eukaryota</taxon>
        <taxon>Metazoa</taxon>
        <taxon>Ecdysozoa</taxon>
        <taxon>Arthropoda</taxon>
        <taxon>Crustacea</taxon>
        <taxon>Multicrustacea</taxon>
        <taxon>Hexanauplia</taxon>
        <taxon>Copepoda</taxon>
        <taxon>Siphonostomatoida</taxon>
        <taxon>Caligidae</taxon>
        <taxon>Caligus</taxon>
    </lineage>
</organism>
<evidence type="ECO:0000256" key="1">
    <source>
        <dbReference type="SAM" id="SignalP"/>
    </source>
</evidence>
<evidence type="ECO:0000313" key="2">
    <source>
        <dbReference type="EMBL" id="QQP55157.1"/>
    </source>
</evidence>
<dbReference type="EMBL" id="CP045894">
    <property type="protein sequence ID" value="QQP55157.1"/>
    <property type="molecule type" value="Genomic_DNA"/>
</dbReference>
<dbReference type="Proteomes" id="UP000595437">
    <property type="component" value="Chromosome 5"/>
</dbReference>
<accession>A0A7T8KFV1</accession>
<keyword evidence="3" id="KW-1185">Reference proteome</keyword>
<feature type="signal peptide" evidence="1">
    <location>
        <begin position="1"/>
        <end position="21"/>
    </location>
</feature>